<evidence type="ECO:0000259" key="4">
    <source>
        <dbReference type="Pfam" id="PF05649"/>
    </source>
</evidence>
<dbReference type="PANTHER" id="PTHR11733:SF241">
    <property type="entry name" value="GH26575P-RELATED"/>
    <property type="match status" value="1"/>
</dbReference>
<evidence type="ECO:0000256" key="3">
    <source>
        <dbReference type="SAM" id="Phobius"/>
    </source>
</evidence>
<dbReference type="Proteomes" id="UP000821866">
    <property type="component" value="Chromosome 3"/>
</dbReference>
<protein>
    <recommendedName>
        <fullName evidence="4">Peptidase M13 N-terminal domain-containing protein</fullName>
    </recommendedName>
</protein>
<evidence type="ECO:0000313" key="6">
    <source>
        <dbReference type="Proteomes" id="UP000821866"/>
    </source>
</evidence>
<keyword evidence="3" id="KW-1133">Transmembrane helix</keyword>
<keyword evidence="6" id="KW-1185">Reference proteome</keyword>
<dbReference type="GO" id="GO:0016485">
    <property type="term" value="P:protein processing"/>
    <property type="evidence" value="ECO:0007669"/>
    <property type="project" value="TreeGrafter"/>
</dbReference>
<dbReference type="PROSITE" id="PS51885">
    <property type="entry name" value="NEPRILYSIN"/>
    <property type="match status" value="1"/>
</dbReference>
<gene>
    <name evidence="5" type="ORF">HPB51_000627</name>
</gene>
<evidence type="ECO:0000313" key="5">
    <source>
        <dbReference type="EMBL" id="KAH8029469.1"/>
    </source>
</evidence>
<dbReference type="PANTHER" id="PTHR11733">
    <property type="entry name" value="ZINC METALLOPROTEASE FAMILY M13 NEPRILYSIN-RELATED"/>
    <property type="match status" value="1"/>
</dbReference>
<dbReference type="InterPro" id="IPR000718">
    <property type="entry name" value="Peptidase_M13"/>
</dbReference>
<comment type="similarity">
    <text evidence="1">Belongs to the peptidase M13 family.</text>
</comment>
<name>A0A9J6E5Y7_RHIMP</name>
<keyword evidence="3" id="KW-0472">Membrane</keyword>
<evidence type="ECO:0000256" key="1">
    <source>
        <dbReference type="ARBA" id="ARBA00007357"/>
    </source>
</evidence>
<dbReference type="InterPro" id="IPR042089">
    <property type="entry name" value="Peptidase_M13_dom_2"/>
</dbReference>
<dbReference type="Gene3D" id="3.40.390.10">
    <property type="entry name" value="Collagenase (Catalytic Domain)"/>
    <property type="match status" value="1"/>
</dbReference>
<dbReference type="AlphaFoldDB" id="A0A9J6E5Y7"/>
<evidence type="ECO:0000256" key="2">
    <source>
        <dbReference type="SAM" id="MobiDB-lite"/>
    </source>
</evidence>
<feature type="region of interest" description="Disordered" evidence="2">
    <location>
        <begin position="72"/>
        <end position="106"/>
    </location>
</feature>
<dbReference type="GO" id="GO:0004222">
    <property type="term" value="F:metalloendopeptidase activity"/>
    <property type="evidence" value="ECO:0007669"/>
    <property type="project" value="InterPro"/>
</dbReference>
<feature type="transmembrane region" description="Helical" evidence="3">
    <location>
        <begin position="806"/>
        <end position="828"/>
    </location>
</feature>
<accession>A0A9J6E5Y7</accession>
<dbReference type="Gene3D" id="1.10.1380.10">
    <property type="entry name" value="Neutral endopeptidase , domain2"/>
    <property type="match status" value="1"/>
</dbReference>
<feature type="transmembrane region" description="Helical" evidence="3">
    <location>
        <begin position="165"/>
        <end position="186"/>
    </location>
</feature>
<dbReference type="GO" id="GO:0005886">
    <property type="term" value="C:plasma membrane"/>
    <property type="evidence" value="ECO:0007669"/>
    <property type="project" value="TreeGrafter"/>
</dbReference>
<dbReference type="EMBL" id="JABSTU010000005">
    <property type="protein sequence ID" value="KAH8029469.1"/>
    <property type="molecule type" value="Genomic_DNA"/>
</dbReference>
<proteinExistence type="inferred from homology"/>
<reference evidence="5" key="2">
    <citation type="submission" date="2021-09" db="EMBL/GenBank/DDBJ databases">
        <authorList>
            <person name="Jia N."/>
            <person name="Wang J."/>
            <person name="Shi W."/>
            <person name="Du L."/>
            <person name="Sun Y."/>
            <person name="Zhan W."/>
            <person name="Jiang J."/>
            <person name="Wang Q."/>
            <person name="Zhang B."/>
            <person name="Ji P."/>
            <person name="Sakyi L.B."/>
            <person name="Cui X."/>
            <person name="Yuan T."/>
            <person name="Jiang B."/>
            <person name="Yang W."/>
            <person name="Lam T.T.-Y."/>
            <person name="Chang Q."/>
            <person name="Ding S."/>
            <person name="Wang X."/>
            <person name="Zhu J."/>
            <person name="Ruan X."/>
            <person name="Zhao L."/>
            <person name="Wei J."/>
            <person name="Que T."/>
            <person name="Du C."/>
            <person name="Cheng J."/>
            <person name="Dai P."/>
            <person name="Han X."/>
            <person name="Huang E."/>
            <person name="Gao Y."/>
            <person name="Liu J."/>
            <person name="Shao H."/>
            <person name="Ye R."/>
            <person name="Li L."/>
            <person name="Wei W."/>
            <person name="Wang X."/>
            <person name="Wang C."/>
            <person name="Huo Q."/>
            <person name="Li W."/>
            <person name="Guo W."/>
            <person name="Chen H."/>
            <person name="Chen S."/>
            <person name="Zhou L."/>
            <person name="Zhou L."/>
            <person name="Ni X."/>
            <person name="Tian J."/>
            <person name="Zhou Y."/>
            <person name="Sheng Y."/>
            <person name="Liu T."/>
            <person name="Pan Y."/>
            <person name="Xia L."/>
            <person name="Li J."/>
            <person name="Zhao F."/>
            <person name="Cao W."/>
        </authorList>
    </citation>
    <scope>NUCLEOTIDE SEQUENCE</scope>
    <source>
        <strain evidence="5">Rmic-2018</strain>
        <tissue evidence="5">Larvae</tissue>
    </source>
</reference>
<feature type="domain" description="Peptidase M13 N-terminal" evidence="4">
    <location>
        <begin position="221"/>
        <end position="586"/>
    </location>
</feature>
<comment type="caution">
    <text evidence="5">The sequence shown here is derived from an EMBL/GenBank/DDBJ whole genome shotgun (WGS) entry which is preliminary data.</text>
</comment>
<dbReference type="InterPro" id="IPR024079">
    <property type="entry name" value="MetalloPept_cat_dom_sf"/>
</dbReference>
<organism evidence="5 6">
    <name type="scientific">Rhipicephalus microplus</name>
    <name type="common">Cattle tick</name>
    <name type="synonym">Boophilus microplus</name>
    <dbReference type="NCBI Taxonomy" id="6941"/>
    <lineage>
        <taxon>Eukaryota</taxon>
        <taxon>Metazoa</taxon>
        <taxon>Ecdysozoa</taxon>
        <taxon>Arthropoda</taxon>
        <taxon>Chelicerata</taxon>
        <taxon>Arachnida</taxon>
        <taxon>Acari</taxon>
        <taxon>Parasitiformes</taxon>
        <taxon>Ixodida</taxon>
        <taxon>Ixodoidea</taxon>
        <taxon>Ixodidae</taxon>
        <taxon>Rhipicephalinae</taxon>
        <taxon>Rhipicephalus</taxon>
        <taxon>Boophilus</taxon>
    </lineage>
</organism>
<reference evidence="5" key="1">
    <citation type="journal article" date="2020" name="Cell">
        <title>Large-Scale Comparative Analyses of Tick Genomes Elucidate Their Genetic Diversity and Vector Capacities.</title>
        <authorList>
            <consortium name="Tick Genome and Microbiome Consortium (TIGMIC)"/>
            <person name="Jia N."/>
            <person name="Wang J."/>
            <person name="Shi W."/>
            <person name="Du L."/>
            <person name="Sun Y."/>
            <person name="Zhan W."/>
            <person name="Jiang J.F."/>
            <person name="Wang Q."/>
            <person name="Zhang B."/>
            <person name="Ji P."/>
            <person name="Bell-Sakyi L."/>
            <person name="Cui X.M."/>
            <person name="Yuan T.T."/>
            <person name="Jiang B.G."/>
            <person name="Yang W.F."/>
            <person name="Lam T.T."/>
            <person name="Chang Q.C."/>
            <person name="Ding S.J."/>
            <person name="Wang X.J."/>
            <person name="Zhu J.G."/>
            <person name="Ruan X.D."/>
            <person name="Zhao L."/>
            <person name="Wei J.T."/>
            <person name="Ye R.Z."/>
            <person name="Que T.C."/>
            <person name="Du C.H."/>
            <person name="Zhou Y.H."/>
            <person name="Cheng J.X."/>
            <person name="Dai P.F."/>
            <person name="Guo W.B."/>
            <person name="Han X.H."/>
            <person name="Huang E.J."/>
            <person name="Li L.F."/>
            <person name="Wei W."/>
            <person name="Gao Y.C."/>
            <person name="Liu J.Z."/>
            <person name="Shao H.Z."/>
            <person name="Wang X."/>
            <person name="Wang C.C."/>
            <person name="Yang T.C."/>
            <person name="Huo Q.B."/>
            <person name="Li W."/>
            <person name="Chen H.Y."/>
            <person name="Chen S.E."/>
            <person name="Zhou L.G."/>
            <person name="Ni X.B."/>
            <person name="Tian J.H."/>
            <person name="Sheng Y."/>
            <person name="Liu T."/>
            <person name="Pan Y.S."/>
            <person name="Xia L.Y."/>
            <person name="Li J."/>
            <person name="Zhao F."/>
            <person name="Cao W.C."/>
        </authorList>
    </citation>
    <scope>NUCLEOTIDE SEQUENCE</scope>
    <source>
        <strain evidence="5">Rmic-2018</strain>
    </source>
</reference>
<dbReference type="InterPro" id="IPR008753">
    <property type="entry name" value="Peptidase_M13_N"/>
</dbReference>
<dbReference type="VEuPathDB" id="VectorBase:LOC119172636"/>
<dbReference type="SUPFAM" id="SSF55486">
    <property type="entry name" value="Metalloproteases ('zincins'), catalytic domain"/>
    <property type="match status" value="1"/>
</dbReference>
<sequence length="904" mass="100940">MDSTLSQAIETAVEKAVSKAMVKLISNLSDCLVQILSSQIGQTVQTGTEPAVLHTTSDATQLRNVVMDELSASAGKAKQPGTQVHLDRHSPRPSTSTDTDMELDIRTNKRTRSPIFTDLKSKSKRNESAISREDADKGATCASASPAFVSGPRLDHRRRQWYRRIATLLLSTLAVSILLVVFVFLLTRSRVSQSISEPCRSPSCRRFMDLLEASMDTTRDPCQDFYAFVCSRWKPEAGGRTFLEDAMLALQDEVIEHATNAKVPARIQNRFQKAVALYHSCLVVGESATGSFRKFLDVVMGSPWPEVNKRVDPIGILLDLSFQWRCPVLFYTFYAQVTSSTSKLTFLDSSVGLDFPTLFAEYKSRQDHSRYICALYVELNKGSDHANGDRDSVNHTKWCNDLARFQREVLTELEPHSHESNETSYANVYQFAAQATPSIPGKRWIRVVASHARQGETILSSTPVTVDNPAYLKALTVILENKPRKEVLTFIGLTIVQVVGRFASTGLAALIYNAASAVGRKYQRTYCYHLVDVALPAALGNEYLFEDQRIHKVKEVADVVVASSIAGIRDATWFTAQFRGELIERIGQAPLVFEGILREANATSENFTVESTNFLDNARNLPNDVWALFKQRYNAEGNQSSGKWTYHPRYNLSIKERPLRLVVPDVYMSKVVFPDDAYESITYGTLGSLVARQVASAVYLKGQTDDSNAQQRDRLTNGQSGNNGTVECLVDEFERRQNVTAATLAENDKSALYEAWASLALTFDAYRSSPGLPKLSAGYKEYSPVQLLFITLCFIGFRLSHVGVCAALILLATFALLLVSAILFPVLVSSPRKYSVLEVHFTVSKSIPVRSCISLPIPGRPKDKFHSSVIDRHKRARPVPKKFLFTKEEELLRQNRQQLRVQSF</sequence>
<keyword evidence="3" id="KW-0812">Transmembrane</keyword>
<dbReference type="Pfam" id="PF05649">
    <property type="entry name" value="Peptidase_M13_N"/>
    <property type="match status" value="1"/>
</dbReference>